<dbReference type="NCBIfam" id="TIGR04226">
    <property type="entry name" value="RrgB_K2N_iso_D2"/>
    <property type="match status" value="11"/>
</dbReference>
<name>A0A224A828_STROR</name>
<dbReference type="EMBL" id="AP018338">
    <property type="protein sequence ID" value="BBA09140.1"/>
    <property type="molecule type" value="Genomic_DNA"/>
</dbReference>
<feature type="region of interest" description="Disordered" evidence="5">
    <location>
        <begin position="2647"/>
        <end position="2725"/>
    </location>
</feature>
<keyword evidence="4" id="KW-0572">Peptidoglycan-anchor</keyword>
<feature type="compositionally biased region" description="Pro residues" evidence="5">
    <location>
        <begin position="2662"/>
        <end position="2710"/>
    </location>
</feature>
<proteinExistence type="predicted"/>
<keyword evidence="2" id="KW-0964">Secreted</keyword>
<dbReference type="Gene3D" id="2.60.40.740">
    <property type="match status" value="12"/>
</dbReference>
<feature type="compositionally biased region" description="Basic and acidic residues" evidence="5">
    <location>
        <begin position="2516"/>
        <end position="2525"/>
    </location>
</feature>
<sequence length="2753" mass="299568">MKDFIKKVSILFMILFLSVPLGLAGLFFVRGASADEGGVTRVGDTEIIQNGCYRKIKKTENTQWTVPRKPIDLVILQDASGSFEKTIPSVKNALKRLTTYVKPEQYNEADPHLVSTGDPDTTDRVFVSAYQGLDQVRYFDNEDFTGAIDTYTNEGITGKHYQFSSSDLTSDQKSIHSFIDNITVGGGTPTVPGITDALAAYNSKKGEMKNGRKTVFLLVTDGVANGYRLPDGNVVMDKSYARTYKLQPAWGLGQNYFPEAAQDIVSRAKELKEAGNTLKNAVGSEGSVVIGFWERVEGFTDPYFQYGSAYLNGFGKTLNIGDNRSVQGIFHDALQSMASPNKTVNGKDVSFYVNEQNNIDVFSQKILESVAAALIKEDIKGEFEVTPGYKVDAVRINGKTVVEKVTDPSKQIRGKIVQEGDKVTISVPDSVFNPGDNKFDYDLSKEARAPETNEDDEVDPPADYKPENETITVPELTGVFKTGDFTTRKIGGKNETVEVQKLEYCYPSATKTVKDADASNDIGVIPDPLELTKKPSYSAQLSKKDEEFTYTVDYNFNNVPYEFEKNVMLTDPLDYRLEVVSHSAQGPDGQSWPTRVVTQKDAGGNSQSVVVADVPAKDGKYNYLVLKKAKMTITVRLKEEYRKNQASKEFMALLQDNDGFGLLNQGNIMWNGEDNNPDPSKHAKTDDKPSTIRRSNPVYVKPPVDTEITKKVNDKEHEDLKTEGELFEYKVSVPWPGIADTFSLTDTVVSELEVQADSLNVKLGGNDDAELKTATKVEGQTVSLTLDKTQLKKISRKVSRRKTKDVQYLELTFKAKIRPGADLSKYKEDGQIKVPNTADVALNDIKKTSNKVTVTPPKPKEPSIDKKINENLDTFQTFDGQPYNYNITTAVPSDVANYKKFVIRDTLDANLELAGDVSIKGSAAALFDIHTNGQEITATVKDGQFGELAKYSTVELVIPAKVKNGVTGTTIENKASISFTNENNVEKEVETKPVTVTPPPVTKKINETLDHLDIATGQAYNYNIKTKLPTDITDYKKFVITDTLEGDLSVINETSSKPVIKGAAAAFFDVTVEGQTVTATMKDFANATDLAGQEVELIIPAKINDGVTRINIPNTAKFSFTDKNDHSGEKETKPVTVTPPSEPGVDKKINETLTEATIGAETDFTYNIKAKLPNDITTYKSFVVTDTLDENLTPGQAEIKGAAAKFFDVTVQGQTVTATMKDFANAGDYGNQEVELVIHAKVKKGSTVPSIENKAKITYTNKNDQQGEKETKPVTVTPPPITKKVNGQEHADLGKLSEVFTYTIDSTVPHVADTFTISDDIVKELAFEGEATVTVDGQAVQDLTVTTEGQRLMVTFGKDQVKQYAGKAVQVSFKAKVKEGITFDALLAAYPNESKDKPVVPNTASYIINDNPDSKKESKPVTVTPPPTTTPELKKEVNGAERYDLAKRNEEFTYTLKTTMPASATVFEMTDELKEVLEFVGENASATVKLDGEDAGSKATVTLSGQVIKVAFTEASVKADAGKSIEVNFKAKIRDNANLSAYVNKDGKTEIPNKASYDIDHNPKYHKDSNEVPVTPPTPEEPEIKKDVNGKEAETLDKRDQVFTYNVKTSVAQDATAFAVTDTLVDVLEFAGTSSATLNGQALDASQIKVEGQTITLTLTEDQVKANGGQAVELTFDAKIKAGANLSAYVKEDGRTQIPNKASYDASFPHKPGVHKDSNEVPVTPPTPDEPEIKKDVNGKAEETLAKRDEVFTYNVKTTVAQDATAFSVTDTLVDVLEFAGTSSAKLNGQALDASQIKVEGQTITLTLTEDQVKANGGQAVELTFDAKIKAGANLSAYLSEDKTVKVPNKAAYRADLPNKPGFTKDSNEVPVTPPTPEEPEIKKDVNGKEAETLDKRDQVFTYNVKTSVAQDATAFAVTDTLVDVLEFAGTSSATLNGQALDASQIKVEGQTITLTLTEDQVKANGGQAVELTFDAKIKAGANLSAYLSEDKTVKVPNKAAYRADLPNKPGFTKDSNEVPVTPPTPEEPEIKKDVNGKEAETLDKRDQVFTYNVKTTVAQDATAFSVTDTLVDVLEFAGTSSAKLNGQALDASQIKVEGQTITLTLTEDQVKANGGQAVELTFDAKIKAGADLSPYLTDRGFTVPNTASYDAKFPHKPGLHKDSNKVPVIVPKEPEPEISKKINRTLDHLDVEYDAPYMYNVNTTLPKDIDKYKEFTVTDTLEPVLAIADTPVAYVDGRDANGALETSVEGNTVTVKVKDFARLKGFKEIQLYIPAKLKANSDLSAYTNRLVPNKATVNFKDANSQSGNKETKPVTVKPRDPEKPTDPTPGEPAKSVGPEDGSKPGGEYRLPNAFDTFRFDITTPVPTDPVDENGNAKKDQYGRLIKTDLTSFTITDEINSVLKVNKDRIALKVENAQFDKIKATLQAQLEQAEKELKALTGKSTEETSTETGKKEELKAAEAKVAELKAKLEAAKASQPAQPAEATTPATSDSSETEDKKPATSEPSQDLASLEAELKAAEENLAKLQAPAEKEAELAPADKKQQQEKLENEIKKLKEAQTKLQAAIDKLSKVSNDRGELVGKDLEAVATVTYDETSNLVTFEISDKDVLEALKGSTVRLVLYTNFKEGTDFAQFAKGVPNTAKVSFNHNPKPTNKVVVFPPTPQTPEEPQTPPTTPPTPPTPPTPEEPQTPPTPPTPEEPQTPPPGGTVPPEEPKKTLPNTGSEASSIFGVLAALTLGLAGLLVWKRKAKR</sequence>
<feature type="compositionally biased region" description="Basic and acidic residues" evidence="5">
    <location>
        <begin position="679"/>
        <end position="690"/>
    </location>
</feature>
<evidence type="ECO:0000259" key="8">
    <source>
        <dbReference type="PROSITE" id="PS50847"/>
    </source>
</evidence>
<dbReference type="PANTHER" id="PTHR36721">
    <property type="entry name" value="PROLINE-RICH FAMILY PROTEIN"/>
    <property type="match status" value="1"/>
</dbReference>
<dbReference type="InterPro" id="IPR026466">
    <property type="entry name" value="Fim_isopep_form_D2_dom"/>
</dbReference>
<feature type="region of interest" description="Disordered" evidence="5">
    <location>
        <begin position="1856"/>
        <end position="1883"/>
    </location>
</feature>
<dbReference type="InterPro" id="IPR036465">
    <property type="entry name" value="vWFA_dom_sf"/>
</dbReference>
<feature type="compositionally biased region" description="Low complexity" evidence="5">
    <location>
        <begin position="2475"/>
        <end position="2492"/>
    </location>
</feature>
<evidence type="ECO:0000256" key="4">
    <source>
        <dbReference type="ARBA" id="ARBA00023088"/>
    </source>
</evidence>
<accession>A0A224A828</accession>
<feature type="region of interest" description="Disordered" evidence="5">
    <location>
        <begin position="2439"/>
        <end position="2458"/>
    </location>
</feature>
<evidence type="ECO:0000313" key="9">
    <source>
        <dbReference type="EMBL" id="BBA09140.1"/>
    </source>
</evidence>
<feature type="region of interest" description="Disordered" evidence="5">
    <location>
        <begin position="1552"/>
        <end position="1585"/>
    </location>
</feature>
<feature type="region of interest" description="Disordered" evidence="5">
    <location>
        <begin position="1408"/>
        <end position="1430"/>
    </location>
</feature>
<keyword evidence="1" id="KW-0134">Cell wall</keyword>
<evidence type="ECO:0000256" key="6">
    <source>
        <dbReference type="SAM" id="Phobius"/>
    </source>
</evidence>
<feature type="domain" description="Gram-positive cocci surface proteins LPxTG" evidence="8">
    <location>
        <begin position="2720"/>
        <end position="2753"/>
    </location>
</feature>
<organism evidence="9 10">
    <name type="scientific">Streptococcus oralis subsp. tigurinus</name>
    <dbReference type="NCBI Taxonomy" id="1077464"/>
    <lineage>
        <taxon>Bacteria</taxon>
        <taxon>Bacillati</taxon>
        <taxon>Bacillota</taxon>
        <taxon>Bacilli</taxon>
        <taxon>Lactobacillales</taxon>
        <taxon>Streptococcaceae</taxon>
        <taxon>Streptococcus</taxon>
    </lineage>
</organism>
<dbReference type="CDD" id="cd22265">
    <property type="entry name" value="UDM1_RNF168"/>
    <property type="match status" value="1"/>
</dbReference>
<dbReference type="PANTHER" id="PTHR36721:SF1">
    <property type="entry name" value="OS04G0446401 PROTEIN"/>
    <property type="match status" value="1"/>
</dbReference>
<feature type="region of interest" description="Disordered" evidence="5">
    <location>
        <begin position="1707"/>
        <end position="1738"/>
    </location>
</feature>
<dbReference type="InterPro" id="IPR019931">
    <property type="entry name" value="LPXTG_anchor"/>
</dbReference>
<feature type="region of interest" description="Disordered" evidence="5">
    <location>
        <begin position="436"/>
        <end position="470"/>
    </location>
</feature>
<dbReference type="CDD" id="cd00198">
    <property type="entry name" value="vWFA"/>
    <property type="match status" value="1"/>
</dbReference>
<feature type="region of interest" description="Disordered" evidence="5">
    <location>
        <begin position="2005"/>
        <end position="2032"/>
    </location>
</feature>
<feature type="compositionally biased region" description="Basic and acidic residues" evidence="5">
    <location>
        <begin position="1552"/>
        <end position="1570"/>
    </location>
</feature>
<feature type="transmembrane region" description="Helical" evidence="6">
    <location>
        <begin position="2727"/>
        <end position="2747"/>
    </location>
</feature>
<dbReference type="PROSITE" id="PS50234">
    <property type="entry name" value="VWFA"/>
    <property type="match status" value="1"/>
</dbReference>
<dbReference type="SUPFAM" id="SSF53300">
    <property type="entry name" value="vWA-like"/>
    <property type="match status" value="1"/>
</dbReference>
<protein>
    <recommendedName>
        <fullName evidence="11">Cell surface protein</fullName>
    </recommendedName>
</protein>
<evidence type="ECO:0000256" key="5">
    <source>
        <dbReference type="SAM" id="MobiDB-lite"/>
    </source>
</evidence>
<evidence type="ECO:0000313" key="10">
    <source>
        <dbReference type="Proteomes" id="UP000218665"/>
    </source>
</evidence>
<keyword evidence="3" id="KW-0732">Signal</keyword>
<feature type="region of interest" description="Disordered" evidence="5">
    <location>
        <begin position="2298"/>
        <end position="2350"/>
    </location>
</feature>
<keyword evidence="6" id="KW-0812">Transmembrane</keyword>
<evidence type="ECO:0000256" key="2">
    <source>
        <dbReference type="ARBA" id="ARBA00022525"/>
    </source>
</evidence>
<feature type="region of interest" description="Disordered" evidence="5">
    <location>
        <begin position="671"/>
        <end position="698"/>
    </location>
</feature>
<dbReference type="Gene3D" id="3.40.50.410">
    <property type="entry name" value="von Willebrand factor, type A domain"/>
    <property type="match status" value="1"/>
</dbReference>
<feature type="compositionally biased region" description="Basic and acidic residues" evidence="5">
    <location>
        <begin position="437"/>
        <end position="451"/>
    </location>
</feature>
<evidence type="ECO:0008006" key="11">
    <source>
        <dbReference type="Google" id="ProtNLM"/>
    </source>
</evidence>
<reference evidence="9 10" key="1">
    <citation type="submission" date="2017-07" db="EMBL/GenBank/DDBJ databases">
        <title>Whole genome sequence of Streptococcus tigurinus, strain osk_001, isolated from post-mortem material.</title>
        <authorList>
            <person name="Yoshizawa H."/>
            <person name="Motooka D."/>
            <person name="Katada R."/>
            <person name="Matsumoto Y."/>
            <person name="Nakamura S."/>
            <person name="Morii E."/>
            <person name="Iida T."/>
            <person name="Matsumoto H."/>
        </authorList>
    </citation>
    <scope>NUCLEOTIDE SEQUENCE [LARGE SCALE GENOMIC DNA]</scope>
    <source>
        <strain evidence="10">osk_001</strain>
    </source>
</reference>
<feature type="region of interest" description="Disordered" evidence="5">
    <location>
        <begin position="1119"/>
        <end position="1145"/>
    </location>
</feature>
<evidence type="ECO:0000259" key="7">
    <source>
        <dbReference type="PROSITE" id="PS50234"/>
    </source>
</evidence>
<feature type="domain" description="VWFA" evidence="7">
    <location>
        <begin position="72"/>
        <end position="370"/>
    </location>
</feature>
<dbReference type="NCBIfam" id="TIGR01167">
    <property type="entry name" value="LPXTG_anchor"/>
    <property type="match status" value="1"/>
</dbReference>
<dbReference type="PROSITE" id="PS50847">
    <property type="entry name" value="GRAM_POS_ANCHORING"/>
    <property type="match status" value="1"/>
</dbReference>
<feature type="compositionally biased region" description="Basic and acidic residues" evidence="5">
    <location>
        <begin position="1120"/>
        <end position="1133"/>
    </location>
</feature>
<dbReference type="RefSeq" id="WP_096422756.1">
    <property type="nucleotide sequence ID" value="NZ_AP018338.1"/>
</dbReference>
<keyword evidence="6" id="KW-0472">Membrane</keyword>
<gene>
    <name evidence="9" type="ORF">STO1_015360</name>
</gene>
<feature type="compositionally biased region" description="Basic and acidic residues" evidence="5">
    <location>
        <begin position="2532"/>
        <end position="2550"/>
    </location>
</feature>
<dbReference type="SMART" id="SM00327">
    <property type="entry name" value="VWA"/>
    <property type="match status" value="1"/>
</dbReference>
<evidence type="ECO:0000256" key="1">
    <source>
        <dbReference type="ARBA" id="ARBA00022512"/>
    </source>
</evidence>
<keyword evidence="6" id="KW-1133">Transmembrane helix</keyword>
<dbReference type="InterPro" id="IPR002035">
    <property type="entry name" value="VWF_A"/>
</dbReference>
<evidence type="ECO:0000256" key="3">
    <source>
        <dbReference type="ARBA" id="ARBA00022729"/>
    </source>
</evidence>
<dbReference type="Pfam" id="PF00746">
    <property type="entry name" value="Gram_pos_anchor"/>
    <property type="match status" value="1"/>
</dbReference>
<feature type="compositionally biased region" description="Basic and acidic residues" evidence="5">
    <location>
        <begin position="2310"/>
        <end position="2326"/>
    </location>
</feature>
<dbReference type="Proteomes" id="UP000218665">
    <property type="component" value="Chromosome"/>
</dbReference>
<feature type="region of interest" description="Disordered" evidence="5">
    <location>
        <begin position="2471"/>
        <end position="2550"/>
    </location>
</feature>